<protein>
    <submittedName>
        <fullName evidence="1">Uncharacterized protein</fullName>
    </submittedName>
</protein>
<evidence type="ECO:0000313" key="2">
    <source>
        <dbReference type="Proteomes" id="UP000196239"/>
    </source>
</evidence>
<gene>
    <name evidence="1" type="ORF">NDEV_0904</name>
</gene>
<dbReference type="EMBL" id="LN890280">
    <property type="protein sequence ID" value="CUR51669.1"/>
    <property type="molecule type" value="Genomic_DNA"/>
</dbReference>
<proteinExistence type="predicted"/>
<accession>A0A128A2U6</accession>
<organism evidence="1 2">
    <name type="scientific">Nitrosotalea devaniterrae</name>
    <dbReference type="NCBI Taxonomy" id="1078905"/>
    <lineage>
        <taxon>Archaea</taxon>
        <taxon>Nitrososphaerota</taxon>
        <taxon>Nitrososphaeria</taxon>
        <taxon>Nitrosotaleales</taxon>
        <taxon>Nitrosotaleaceae</taxon>
        <taxon>Nitrosotalea</taxon>
    </lineage>
</organism>
<dbReference type="KEGG" id="ndv:NDEV_0904"/>
<name>A0A128A2U6_9ARCH</name>
<evidence type="ECO:0000313" key="1">
    <source>
        <dbReference type="EMBL" id="CUR51669.1"/>
    </source>
</evidence>
<sequence length="93" mass="10606">MIPQTTRKFIDNLIDYYISEAGSYKQMAKTYSDEVEDVNANAFGIITGCIYSAFLQAYQNQKQTPLLEDTQEFAQMIKVRAAQIKRSILDAKV</sequence>
<dbReference type="AlphaFoldDB" id="A0A128A2U6"/>
<keyword evidence="2" id="KW-1185">Reference proteome</keyword>
<reference evidence="2" key="1">
    <citation type="submission" date="2015-10" db="EMBL/GenBank/DDBJ databases">
        <authorList>
            <person name="Lehtovirta-Morley L.E."/>
            <person name="Vieille C."/>
        </authorList>
    </citation>
    <scope>NUCLEOTIDE SEQUENCE [LARGE SCALE GENOMIC DNA]</scope>
</reference>
<dbReference type="Proteomes" id="UP000196239">
    <property type="component" value="Chromosome 1"/>
</dbReference>